<comment type="caution">
    <text evidence="4">The sequence shown here is derived from an EMBL/GenBank/DDBJ whole genome shotgun (WGS) entry which is preliminary data.</text>
</comment>
<reference evidence="4 5" key="1">
    <citation type="submission" date="2018-07" db="EMBL/GenBank/DDBJ databases">
        <title>Genomic Encyclopedia of Type Strains, Phase III (KMG-III): the genomes of soil and plant-associated and newly described type strains.</title>
        <authorList>
            <person name="Whitman W."/>
        </authorList>
    </citation>
    <scope>NUCLEOTIDE SEQUENCE [LARGE SCALE GENOMIC DNA]</scope>
    <source>
        <strain evidence="4 5">CECT 8575</strain>
    </source>
</reference>
<protein>
    <submittedName>
        <fullName evidence="4">Acetyl esterase</fullName>
    </submittedName>
</protein>
<feature type="domain" description="Alpha/beta hydrolase fold-3" evidence="3">
    <location>
        <begin position="124"/>
        <end position="330"/>
    </location>
</feature>
<dbReference type="GO" id="GO:0004806">
    <property type="term" value="F:triacylglycerol lipase activity"/>
    <property type="evidence" value="ECO:0007669"/>
    <property type="project" value="TreeGrafter"/>
</dbReference>
<dbReference type="Gene3D" id="3.40.50.1820">
    <property type="entry name" value="alpha/beta hydrolase"/>
    <property type="match status" value="1"/>
</dbReference>
<dbReference type="Pfam" id="PF07859">
    <property type="entry name" value="Abhydrolase_3"/>
    <property type="match status" value="1"/>
</dbReference>
<dbReference type="PANTHER" id="PTHR23025:SF4">
    <property type="entry name" value="ALPHA_BETA HYDROLASE FOLD-3 DOMAIN-CONTAINING PROTEIN"/>
    <property type="match status" value="1"/>
</dbReference>
<proteinExistence type="inferred from homology"/>
<evidence type="ECO:0000256" key="1">
    <source>
        <dbReference type="ARBA" id="ARBA00010515"/>
    </source>
</evidence>
<dbReference type="EMBL" id="QPJC01000012">
    <property type="protein sequence ID" value="RCW40257.1"/>
    <property type="molecule type" value="Genomic_DNA"/>
</dbReference>
<dbReference type="GO" id="GO:0005829">
    <property type="term" value="C:cytosol"/>
    <property type="evidence" value="ECO:0007669"/>
    <property type="project" value="TreeGrafter"/>
</dbReference>
<dbReference type="FunFam" id="3.40.50.1820:FF:000089">
    <property type="entry name" value="Alpha/beta hydrolase"/>
    <property type="match status" value="1"/>
</dbReference>
<dbReference type="AlphaFoldDB" id="A0A368VGG2"/>
<keyword evidence="2" id="KW-0378">Hydrolase</keyword>
<accession>A0A368VGG2</accession>
<evidence type="ECO:0000259" key="3">
    <source>
        <dbReference type="Pfam" id="PF07859"/>
    </source>
</evidence>
<evidence type="ECO:0000313" key="5">
    <source>
        <dbReference type="Proteomes" id="UP000253495"/>
    </source>
</evidence>
<dbReference type="InterPro" id="IPR029058">
    <property type="entry name" value="AB_hydrolase_fold"/>
</dbReference>
<comment type="similarity">
    <text evidence="1">Belongs to the 'GDXG' lipolytic enzyme family.</text>
</comment>
<gene>
    <name evidence="4" type="ORF">DFQ14_112139</name>
</gene>
<evidence type="ECO:0000313" key="4">
    <source>
        <dbReference type="EMBL" id="RCW40257.1"/>
    </source>
</evidence>
<dbReference type="InterPro" id="IPR013094">
    <property type="entry name" value="AB_hydrolase_3"/>
</dbReference>
<dbReference type="RefSeq" id="WP_246195844.1">
    <property type="nucleotide sequence ID" value="NZ_QPJC01000012.1"/>
</dbReference>
<name>A0A368VGG2_9ACTN</name>
<sequence length="358" mass="38968">MSKPLDLIPSHLQTRVQGAALRRVLTLPRPVLRRIAGEPIRIDGQELALEAQALLRLQALAGRTQLSADTAEKARAGMREAAEIIGNAPVAEVEARSERIPTASGGLDARLYRPETLTEPSELMVFYHGGGWVIGDLDSHDGLCRMLAEHIGIRVLSVDYRLAPEHPFPAAVDDAIDGYRYALDHAEELGSTPDSLLVGGDSAGGNLAAAVAQHATASGTKKPVLQALLYPAVDASVRRRSRELFGEGFLLTDTDMDWFMDHYQPDPDLRGDPRLSVLLAEDLSDLPPAYVVTAGFDPLRDEGEEYVRRLRQAGVPVAARRFPDLMHGFLNLYAAGGRFQEVLFEIIGSIRASLALRS</sequence>
<keyword evidence="5" id="KW-1185">Reference proteome</keyword>
<dbReference type="GO" id="GO:0004771">
    <property type="term" value="F:sterol ester esterase activity"/>
    <property type="evidence" value="ECO:0007669"/>
    <property type="project" value="TreeGrafter"/>
</dbReference>
<dbReference type="Proteomes" id="UP000253495">
    <property type="component" value="Unassembled WGS sequence"/>
</dbReference>
<dbReference type="PANTHER" id="PTHR23025">
    <property type="entry name" value="TRIACYLGLYCEROL LIPASE"/>
    <property type="match status" value="1"/>
</dbReference>
<organism evidence="4 5">
    <name type="scientific">Halopolyspora algeriensis</name>
    <dbReference type="NCBI Taxonomy" id="1500506"/>
    <lineage>
        <taxon>Bacteria</taxon>
        <taxon>Bacillati</taxon>
        <taxon>Actinomycetota</taxon>
        <taxon>Actinomycetes</taxon>
        <taxon>Actinomycetes incertae sedis</taxon>
        <taxon>Halopolyspora</taxon>
    </lineage>
</organism>
<dbReference type="SUPFAM" id="SSF53474">
    <property type="entry name" value="alpha/beta-Hydrolases"/>
    <property type="match status" value="1"/>
</dbReference>
<evidence type="ECO:0000256" key="2">
    <source>
        <dbReference type="ARBA" id="ARBA00022801"/>
    </source>
</evidence>
<dbReference type="GO" id="GO:0019433">
    <property type="term" value="P:triglyceride catabolic process"/>
    <property type="evidence" value="ECO:0007669"/>
    <property type="project" value="TreeGrafter"/>
</dbReference>